<name>A0A853BGS5_9ACTN</name>
<dbReference type="AlphaFoldDB" id="A0A853BGS5"/>
<dbReference type="NCBIfam" id="NF033580">
    <property type="entry name" value="transpos_IS5_3"/>
    <property type="match status" value="1"/>
</dbReference>
<proteinExistence type="predicted"/>
<dbReference type="EMBL" id="JACCFO010000001">
    <property type="protein sequence ID" value="NYI97770.1"/>
    <property type="molecule type" value="Genomic_DNA"/>
</dbReference>
<dbReference type="PANTHER" id="PTHR46637:SF1">
    <property type="entry name" value="BLL5188 PROTEIN"/>
    <property type="match status" value="1"/>
</dbReference>
<organism evidence="3 5">
    <name type="scientific">Streptomonospora nanhaiensis</name>
    <dbReference type="NCBI Taxonomy" id="1323731"/>
    <lineage>
        <taxon>Bacteria</taxon>
        <taxon>Bacillati</taxon>
        <taxon>Actinomycetota</taxon>
        <taxon>Actinomycetes</taxon>
        <taxon>Streptosporangiales</taxon>
        <taxon>Nocardiopsidaceae</taxon>
        <taxon>Streptomonospora</taxon>
    </lineage>
</organism>
<dbReference type="Proteomes" id="UP000575985">
    <property type="component" value="Unassembled WGS sequence"/>
</dbReference>
<gene>
    <name evidence="3" type="ORF">HNR12_000024</name>
    <name evidence="4" type="ORF">HNR12_004047</name>
</gene>
<evidence type="ECO:0000259" key="2">
    <source>
        <dbReference type="Pfam" id="PF13340"/>
    </source>
</evidence>
<feature type="compositionally biased region" description="Basic residues" evidence="1">
    <location>
        <begin position="105"/>
        <end position="124"/>
    </location>
</feature>
<evidence type="ECO:0000313" key="3">
    <source>
        <dbReference type="EMBL" id="NYI93747.1"/>
    </source>
</evidence>
<dbReference type="InterPro" id="IPR025161">
    <property type="entry name" value="IS402-like_dom"/>
</dbReference>
<accession>A0A853BGS5</accession>
<feature type="domain" description="Insertion element IS402-like" evidence="2">
    <location>
        <begin position="7"/>
        <end position="79"/>
    </location>
</feature>
<keyword evidence="5" id="KW-1185">Reference proteome</keyword>
<reference evidence="3 5" key="1">
    <citation type="submission" date="2020-07" db="EMBL/GenBank/DDBJ databases">
        <title>Sequencing the genomes of 1000 actinobacteria strains.</title>
        <authorList>
            <person name="Klenk H.-P."/>
        </authorList>
    </citation>
    <scope>NUCLEOTIDE SEQUENCE [LARGE SCALE GENOMIC DNA]</scope>
    <source>
        <strain evidence="3 5">DSM 45927</strain>
    </source>
</reference>
<dbReference type="PANTHER" id="PTHR46637">
    <property type="entry name" value="TIS1421-TRANSPOSASE PROTEIN A"/>
    <property type="match status" value="1"/>
</dbReference>
<evidence type="ECO:0000313" key="4">
    <source>
        <dbReference type="EMBL" id="NYI97770.1"/>
    </source>
</evidence>
<sequence length="133" mass="15268">MVRRHEITDTAWEQIAPLLPANRGRGGRWADHRTMLNGMLYKLATGCPWRDLPQRYGPWQSVYGRYRRWAADGTFDAIWSHVQTRQDAVGRIHWQVSIDSTAVRAHAHAAGARKKGPRPRQRPHKPWDARGAG</sequence>
<evidence type="ECO:0000256" key="1">
    <source>
        <dbReference type="SAM" id="MobiDB-lite"/>
    </source>
</evidence>
<feature type="region of interest" description="Disordered" evidence="1">
    <location>
        <begin position="105"/>
        <end position="133"/>
    </location>
</feature>
<dbReference type="Pfam" id="PF13340">
    <property type="entry name" value="DUF4096"/>
    <property type="match status" value="1"/>
</dbReference>
<protein>
    <submittedName>
        <fullName evidence="3">Transposase</fullName>
    </submittedName>
</protein>
<evidence type="ECO:0000313" key="5">
    <source>
        <dbReference type="Proteomes" id="UP000575985"/>
    </source>
</evidence>
<comment type="caution">
    <text evidence="3">The sequence shown here is derived from an EMBL/GenBank/DDBJ whole genome shotgun (WGS) entry which is preliminary data.</text>
</comment>
<dbReference type="EMBL" id="JACCFO010000001">
    <property type="protein sequence ID" value="NYI93747.1"/>
    <property type="molecule type" value="Genomic_DNA"/>
</dbReference>
<dbReference type="InterPro" id="IPR052909">
    <property type="entry name" value="Transposase_6_like"/>
</dbReference>